<name>A0A6V7PT17_ANACO</name>
<dbReference type="AlphaFoldDB" id="A0A6V7PT17"/>
<proteinExistence type="predicted"/>
<dbReference type="EMBL" id="LR862151">
    <property type="protein sequence ID" value="CAD1833863.1"/>
    <property type="molecule type" value="Genomic_DNA"/>
</dbReference>
<reference evidence="1" key="1">
    <citation type="submission" date="2020-07" db="EMBL/GenBank/DDBJ databases">
        <authorList>
            <person name="Lin J."/>
        </authorList>
    </citation>
    <scope>NUCLEOTIDE SEQUENCE</scope>
</reference>
<organism evidence="1">
    <name type="scientific">Ananas comosus var. bracteatus</name>
    <name type="common">red pineapple</name>
    <dbReference type="NCBI Taxonomy" id="296719"/>
    <lineage>
        <taxon>Eukaryota</taxon>
        <taxon>Viridiplantae</taxon>
        <taxon>Streptophyta</taxon>
        <taxon>Embryophyta</taxon>
        <taxon>Tracheophyta</taxon>
        <taxon>Spermatophyta</taxon>
        <taxon>Magnoliopsida</taxon>
        <taxon>Liliopsida</taxon>
        <taxon>Poales</taxon>
        <taxon>Bromeliaceae</taxon>
        <taxon>Bromelioideae</taxon>
        <taxon>Ananas</taxon>
    </lineage>
</organism>
<gene>
    <name evidence="1" type="ORF">CB5_LOCUS17074</name>
</gene>
<evidence type="ECO:0000313" key="1">
    <source>
        <dbReference type="EMBL" id="CAD1833863.1"/>
    </source>
</evidence>
<accession>A0A6V7PT17</accession>
<sequence>MVPVPSVFSRQPEAWVCACCCLVPILFPVSPVRSAVQTALCFDLSFPLLFASCWVSTIGEALELFVELVGGKNFNSSTFLARHDDIGLETNDYACLPLCSFAHACEGRSPQAGTPKIAIAT</sequence>
<protein>
    <submittedName>
        <fullName evidence="1">Uncharacterized protein</fullName>
    </submittedName>
</protein>